<dbReference type="Gene3D" id="3.90.70.10">
    <property type="entry name" value="Cysteine proteinases"/>
    <property type="match status" value="1"/>
</dbReference>
<dbReference type="Pfam" id="PF00929">
    <property type="entry name" value="RNase_T"/>
    <property type="match status" value="1"/>
</dbReference>
<accession>A0A5N5SWB7</accession>
<dbReference type="PANTHER" id="PTHR15728">
    <property type="entry name" value="DEADENYLATION COMPLEX CATALYTIC SUBUNIT PAN2"/>
    <property type="match status" value="1"/>
</dbReference>
<dbReference type="InterPro" id="IPR048841">
    <property type="entry name" value="PAN2_N"/>
</dbReference>
<name>A0A5N5SWB7_9CRUS</name>
<dbReference type="SUPFAM" id="SSF53098">
    <property type="entry name" value="Ribonuclease H-like"/>
    <property type="match status" value="1"/>
</dbReference>
<dbReference type="InterPro" id="IPR036397">
    <property type="entry name" value="RNaseH_sf"/>
</dbReference>
<dbReference type="AlphaFoldDB" id="A0A5N5SWB7"/>
<dbReference type="Pfam" id="PF13423">
    <property type="entry name" value="UCH_1"/>
    <property type="match status" value="1"/>
</dbReference>
<sequence>MDFTNMSFAAQENIIEFDENGFREDGTQFGEIFSAENIVPTNDSFNTESFSTLGESFSQANDSFVTAVDYTEAPEENFDSENGEFRESHVFLMDGGDRFGVSSIAFDVKEELVWAGNQGGHVTSYLSSDTMKYTSFQMHESEDIRALATIDGGVLAITPTSFIMRTRQGLPLFKYISSDFNNLQCMLPTKMFSNRILLGGLQSNLIEYDLHSMEVVKKYPVGDEGCVILREHPRFICHGSTNGQIILHDPRSMRKEYSFQAHLGTLSDFDTQGYYITTCGFSNRMGQMIGDQFVMVYDMRMMKMSLPLRALVPPYFLRFMPGLTSCLAAVSLMGQWVVMDAAQPESSLVSMNYQDTELPIVEEPSQSIPITDVTTPLSSIPLPTPPIDPVIMQSMRMVGAFGYAPNTLNKKRNQVPYKLCSHRGHRSQLADVQGVKNEEGGIVVHVPIRYRRIEIKYSKIGIEEFDFDSYNRTSFSGLDMSLPNSYCNPMLQMFYYVAPLRASILSHLCEKEFCLACELSFLFHMLDINVGQGIPCHASNFLRAFRTIPEASAMSLTISDQDNRSRINFASKIQSWNCFVLQQIHSETLESKERDLYGIKDPLYFVETLGGYRLDAASKLVLEAMEKPETSPVSEIFGANVTSINKCSRCCNQIEKDVTSLTVNLSFHESASELAQGSVPFATVIQKSICSHQVTQAWCDSCGKYQPVEQFKKFKSLPSVIAMNCGLDSPQDLKFWQTQHEFLLSAVHEKLTDEAKEYRESEETSKTDDDNTSSPVMDKKRKDNQRYGLSPMRLPGKIRPCRYGTACVRVGCHFWHPSKDKDDNSTNQILSLLDQTMEYSWIPLGLRAKLNDDGFVVMSNINKDEIDSAEDDENGNVYHLMGVVSHVSDPNILPITPEEAVWFPCGWKTPCVLYWVRATLPPHVASMKESHPITIDVFGEDKSLAQRGRKRITFTPLTSDEMPSEGPLAGTAFLDDYISTQEQVVDYLTQFSGIKPGDLDANYSQKHLTTLKSTYVKLRYLIDKGVKIVGHGLKNDFRVINMVVPQKQLIDTVHLFHIPHSRMVALKFLAWYFLKLKIQSVTHDSIEDAKTALALYHEYLRLSKIDDNILVELQKMYEIGKEIAVESSWRRGRRIAGSPLVSLFIDITLKKKII</sequence>
<dbReference type="GO" id="GO:0031251">
    <property type="term" value="C:PAN complex"/>
    <property type="evidence" value="ECO:0007669"/>
    <property type="project" value="TreeGrafter"/>
</dbReference>
<dbReference type="InterPro" id="IPR015943">
    <property type="entry name" value="WD40/YVTN_repeat-like_dom_sf"/>
</dbReference>
<feature type="domain" description="USP" evidence="2">
    <location>
        <begin position="476"/>
        <end position="842"/>
    </location>
</feature>
<protein>
    <submittedName>
        <fullName evidence="3">PAB-dependent poly(A)-specific ribonuclease subunit PAN2</fullName>
    </submittedName>
</protein>
<comment type="caution">
    <text evidence="3">The sequence shown here is derived from an EMBL/GenBank/DDBJ whole genome shotgun (WGS) entry which is preliminary data.</text>
</comment>
<dbReference type="SUPFAM" id="SSF50978">
    <property type="entry name" value="WD40 repeat-like"/>
    <property type="match status" value="1"/>
</dbReference>
<dbReference type="InterPro" id="IPR028889">
    <property type="entry name" value="USP"/>
</dbReference>
<reference evidence="3 4" key="1">
    <citation type="journal article" date="2019" name="PLoS Biol.">
        <title>Sex chromosomes control vertical transmission of feminizing Wolbachia symbionts in an isopod.</title>
        <authorList>
            <person name="Becking T."/>
            <person name="Chebbi M.A."/>
            <person name="Giraud I."/>
            <person name="Moumen B."/>
            <person name="Laverre T."/>
            <person name="Caubet Y."/>
            <person name="Peccoud J."/>
            <person name="Gilbert C."/>
            <person name="Cordaux R."/>
        </authorList>
    </citation>
    <scope>NUCLEOTIDE SEQUENCE [LARGE SCALE GENOMIC DNA]</scope>
    <source>
        <strain evidence="3">ANa2</strain>
        <tissue evidence="3">Whole body excluding digestive tract and cuticle</tissue>
    </source>
</reference>
<dbReference type="GO" id="GO:0000289">
    <property type="term" value="P:nuclear-transcribed mRNA poly(A) tail shortening"/>
    <property type="evidence" value="ECO:0007669"/>
    <property type="project" value="TreeGrafter"/>
</dbReference>
<dbReference type="GO" id="GO:0003676">
    <property type="term" value="F:nucleic acid binding"/>
    <property type="evidence" value="ECO:0007669"/>
    <property type="project" value="InterPro"/>
</dbReference>
<dbReference type="InterPro" id="IPR038765">
    <property type="entry name" value="Papain-like_cys_pep_sf"/>
</dbReference>
<gene>
    <name evidence="3" type="primary">Pan2</name>
    <name evidence="3" type="ORF">Anas_07398</name>
</gene>
<keyword evidence="4" id="KW-1185">Reference proteome</keyword>
<feature type="region of interest" description="Disordered" evidence="1">
    <location>
        <begin position="755"/>
        <end position="789"/>
    </location>
</feature>
<dbReference type="Pfam" id="PF20770">
    <property type="entry name" value="PAN2_N"/>
    <property type="match status" value="1"/>
</dbReference>
<dbReference type="Proteomes" id="UP000326759">
    <property type="component" value="Unassembled WGS sequence"/>
</dbReference>
<feature type="compositionally biased region" description="Basic and acidic residues" evidence="1">
    <location>
        <begin position="755"/>
        <end position="769"/>
    </location>
</feature>
<evidence type="ECO:0000259" key="2">
    <source>
        <dbReference type="PROSITE" id="PS50235"/>
    </source>
</evidence>
<evidence type="ECO:0000313" key="3">
    <source>
        <dbReference type="EMBL" id="KAB7498513.1"/>
    </source>
</evidence>
<dbReference type="PROSITE" id="PS50235">
    <property type="entry name" value="USP_3"/>
    <property type="match status" value="1"/>
</dbReference>
<dbReference type="InterPro" id="IPR012337">
    <property type="entry name" value="RNaseH-like_sf"/>
</dbReference>
<dbReference type="GO" id="GO:0000932">
    <property type="term" value="C:P-body"/>
    <property type="evidence" value="ECO:0007669"/>
    <property type="project" value="TreeGrafter"/>
</dbReference>
<dbReference type="PANTHER" id="PTHR15728:SF0">
    <property type="entry name" value="PAN2-PAN3 DEADENYLATION COMPLEX CATALYTIC SUBUNIT PAN2"/>
    <property type="match status" value="1"/>
</dbReference>
<dbReference type="OrthoDB" id="16516at2759"/>
<dbReference type="InterPro" id="IPR050785">
    <property type="entry name" value="PAN2-PAN3_catalytic_subunit"/>
</dbReference>
<dbReference type="InterPro" id="IPR036322">
    <property type="entry name" value="WD40_repeat_dom_sf"/>
</dbReference>
<dbReference type="GO" id="GO:0004535">
    <property type="term" value="F:poly(A)-specific ribonuclease activity"/>
    <property type="evidence" value="ECO:0007669"/>
    <property type="project" value="TreeGrafter"/>
</dbReference>
<dbReference type="SMART" id="SM00479">
    <property type="entry name" value="EXOIII"/>
    <property type="match status" value="1"/>
</dbReference>
<dbReference type="CDD" id="cd06143">
    <property type="entry name" value="PAN2_exo"/>
    <property type="match status" value="1"/>
</dbReference>
<dbReference type="Gene3D" id="3.30.420.10">
    <property type="entry name" value="Ribonuclease H-like superfamily/Ribonuclease H"/>
    <property type="match status" value="1"/>
</dbReference>
<dbReference type="InterPro" id="IPR013520">
    <property type="entry name" value="Ribonucl_H"/>
</dbReference>
<organism evidence="3 4">
    <name type="scientific">Armadillidium nasatum</name>
    <dbReference type="NCBI Taxonomy" id="96803"/>
    <lineage>
        <taxon>Eukaryota</taxon>
        <taxon>Metazoa</taxon>
        <taxon>Ecdysozoa</taxon>
        <taxon>Arthropoda</taxon>
        <taxon>Crustacea</taxon>
        <taxon>Multicrustacea</taxon>
        <taxon>Malacostraca</taxon>
        <taxon>Eumalacostraca</taxon>
        <taxon>Peracarida</taxon>
        <taxon>Isopoda</taxon>
        <taxon>Oniscidea</taxon>
        <taxon>Crinocheta</taxon>
        <taxon>Armadillidiidae</taxon>
        <taxon>Armadillidium</taxon>
    </lineage>
</organism>
<evidence type="ECO:0000256" key="1">
    <source>
        <dbReference type="SAM" id="MobiDB-lite"/>
    </source>
</evidence>
<dbReference type="Gene3D" id="2.130.10.10">
    <property type="entry name" value="YVTN repeat-like/Quinoprotein amine dehydrogenase"/>
    <property type="match status" value="1"/>
</dbReference>
<dbReference type="SUPFAM" id="SSF54001">
    <property type="entry name" value="Cysteine proteinases"/>
    <property type="match status" value="1"/>
</dbReference>
<dbReference type="EMBL" id="SEYY01019215">
    <property type="protein sequence ID" value="KAB7498513.1"/>
    <property type="molecule type" value="Genomic_DNA"/>
</dbReference>
<evidence type="ECO:0000313" key="4">
    <source>
        <dbReference type="Proteomes" id="UP000326759"/>
    </source>
</evidence>
<proteinExistence type="predicted"/>
<dbReference type="FunFam" id="3.30.420.10:FF:000175">
    <property type="entry name" value="RNA exonuclease 5"/>
    <property type="match status" value="1"/>
</dbReference>
<dbReference type="InterPro" id="IPR028881">
    <property type="entry name" value="PAN2_UCH_dom"/>
</dbReference>